<evidence type="ECO:0008006" key="3">
    <source>
        <dbReference type="Google" id="ProtNLM"/>
    </source>
</evidence>
<reference evidence="1 2" key="1">
    <citation type="journal article" date="2014" name="BMC Genomics">
        <title>Comparison of environmental and isolate Sulfobacillus genomes reveals diverse carbon, sulfur, nitrogen, and hydrogen metabolisms.</title>
        <authorList>
            <person name="Justice N.B."/>
            <person name="Norman A."/>
            <person name="Brown C.T."/>
            <person name="Singh A."/>
            <person name="Thomas B.C."/>
            <person name="Banfield J.F."/>
        </authorList>
    </citation>
    <scope>NUCLEOTIDE SEQUENCE [LARGE SCALE GENOMIC DNA]</scope>
    <source>
        <strain evidence="1">AMDSBA4</strain>
    </source>
</reference>
<comment type="caution">
    <text evidence="1">The sequence shown here is derived from an EMBL/GenBank/DDBJ whole genome shotgun (WGS) entry which is preliminary data.</text>
</comment>
<dbReference type="AlphaFoldDB" id="A0A2T2WSE8"/>
<dbReference type="Gene3D" id="3.40.50.10400">
    <property type="entry name" value="Hypothetical protein PA1492"/>
    <property type="match status" value="1"/>
</dbReference>
<sequence>MALPRLYIAGPMTGYDDFNYPAFFAAADQLRAVGYRVINPANIGVHPGWTREDYLRVSLKRLIDHGQGVALLPLWERSGGARLEAQTAVQLQLPVRPLVVWLVRAERLLSVPSAVFLPPSPQDSVNATVL</sequence>
<dbReference type="Pfam" id="PF14359">
    <property type="entry name" value="DUF4406"/>
    <property type="match status" value="1"/>
</dbReference>
<proteinExistence type="predicted"/>
<evidence type="ECO:0000313" key="2">
    <source>
        <dbReference type="Proteomes" id="UP000242972"/>
    </source>
</evidence>
<dbReference type="SUPFAM" id="SSF52309">
    <property type="entry name" value="N-(deoxy)ribosyltransferase-like"/>
    <property type="match status" value="1"/>
</dbReference>
<name>A0A2T2WSE8_9FIRM</name>
<dbReference type="InterPro" id="IPR025518">
    <property type="entry name" value="DUF4406"/>
</dbReference>
<gene>
    <name evidence="1" type="ORF">C7B46_20760</name>
</gene>
<accession>A0A2T2WSE8</accession>
<organism evidence="1 2">
    <name type="scientific">Sulfobacillus benefaciens</name>
    <dbReference type="NCBI Taxonomy" id="453960"/>
    <lineage>
        <taxon>Bacteria</taxon>
        <taxon>Bacillati</taxon>
        <taxon>Bacillota</taxon>
        <taxon>Clostridia</taxon>
        <taxon>Eubacteriales</taxon>
        <taxon>Clostridiales Family XVII. Incertae Sedis</taxon>
        <taxon>Sulfobacillus</taxon>
    </lineage>
</organism>
<evidence type="ECO:0000313" key="1">
    <source>
        <dbReference type="EMBL" id="PSR25166.1"/>
    </source>
</evidence>
<protein>
    <recommendedName>
        <fullName evidence="3">DUF4406 domain-containing protein</fullName>
    </recommendedName>
</protein>
<dbReference type="EMBL" id="PXYW01000156">
    <property type="protein sequence ID" value="PSR25166.1"/>
    <property type="molecule type" value="Genomic_DNA"/>
</dbReference>
<dbReference type="Proteomes" id="UP000242972">
    <property type="component" value="Unassembled WGS sequence"/>
</dbReference>